<sequence>MGRGIVGLQSLLAGVALALGAVALTACDATGDNAAISGKDAGAPGAAAPAAPAQPEAPAASAPGAAPAPAAATGPAPAAGGGLAAYVGKFPFDKIDGVTWSDHPMVKAGIRKSVTDAAARNAVLGWAGPTAPIALIDGKVSGWGCEQHNCGPHQWLVMVDPATGATDVCYFNESTSADHARWFLASGKQEDRKGDCNPE</sequence>
<gene>
    <name evidence="3" type="ORF">NT2_10_00770</name>
</gene>
<evidence type="ECO:0000313" key="4">
    <source>
        <dbReference type="Proteomes" id="UP000016568"/>
    </source>
</evidence>
<dbReference type="AlphaFoldDB" id="U2YPN4"/>
<keyword evidence="2" id="KW-0732">Signal</keyword>
<evidence type="ECO:0000256" key="2">
    <source>
        <dbReference type="SAM" id="SignalP"/>
    </source>
</evidence>
<dbReference type="Proteomes" id="UP000016568">
    <property type="component" value="Unassembled WGS sequence"/>
</dbReference>
<comment type="caution">
    <text evidence="3">The sequence shown here is derived from an EMBL/GenBank/DDBJ whole genome shotgun (WGS) entry which is preliminary data.</text>
</comment>
<evidence type="ECO:0000256" key="1">
    <source>
        <dbReference type="SAM" id="MobiDB-lite"/>
    </source>
</evidence>
<organism evidence="3 4">
    <name type="scientific">Caenibius tardaugens NBRC 16725</name>
    <dbReference type="NCBI Taxonomy" id="1219035"/>
    <lineage>
        <taxon>Bacteria</taxon>
        <taxon>Pseudomonadati</taxon>
        <taxon>Pseudomonadota</taxon>
        <taxon>Alphaproteobacteria</taxon>
        <taxon>Sphingomonadales</taxon>
        <taxon>Erythrobacteraceae</taxon>
        <taxon>Caenibius</taxon>
    </lineage>
</organism>
<keyword evidence="4" id="KW-1185">Reference proteome</keyword>
<feature type="signal peptide" evidence="2">
    <location>
        <begin position="1"/>
        <end position="18"/>
    </location>
</feature>
<feature type="chain" id="PRO_5004636573" evidence="2">
    <location>
        <begin position="19"/>
        <end position="199"/>
    </location>
</feature>
<name>U2YPN4_9SPHN</name>
<dbReference type="PROSITE" id="PS51257">
    <property type="entry name" value="PROKAR_LIPOPROTEIN"/>
    <property type="match status" value="1"/>
</dbReference>
<reference evidence="3 4" key="1">
    <citation type="submission" date="2013-09" db="EMBL/GenBank/DDBJ databases">
        <title>Whole genome shotgun sequence of Novosphingobium tardaugens NBRC 16725.</title>
        <authorList>
            <person name="Isaki S."/>
            <person name="Hosoyama A."/>
            <person name="Tsuchikane K."/>
            <person name="Katsumata H."/>
            <person name="Ando Y."/>
            <person name="Yamazaki S."/>
            <person name="Fujita N."/>
        </authorList>
    </citation>
    <scope>NUCLEOTIDE SEQUENCE [LARGE SCALE GENOMIC DNA]</scope>
    <source>
        <strain evidence="3 4">NBRC 16725</strain>
    </source>
</reference>
<accession>U2YPN4</accession>
<feature type="compositionally biased region" description="Low complexity" evidence="1">
    <location>
        <begin position="41"/>
        <end position="73"/>
    </location>
</feature>
<dbReference type="RefSeq" id="WP_021691450.1">
    <property type="nucleotide sequence ID" value="NZ_BASZ01000010.1"/>
</dbReference>
<feature type="region of interest" description="Disordered" evidence="1">
    <location>
        <begin position="40"/>
        <end position="73"/>
    </location>
</feature>
<dbReference type="eggNOG" id="ENOG502ZIK1">
    <property type="taxonomic scope" value="Bacteria"/>
</dbReference>
<evidence type="ECO:0000313" key="3">
    <source>
        <dbReference type="EMBL" id="GAD50632.1"/>
    </source>
</evidence>
<proteinExistence type="predicted"/>
<protein>
    <submittedName>
        <fullName evidence="3">Uncharacterized protein</fullName>
    </submittedName>
</protein>
<dbReference type="EMBL" id="BASZ01000010">
    <property type="protein sequence ID" value="GAD50632.1"/>
    <property type="molecule type" value="Genomic_DNA"/>
</dbReference>